<dbReference type="GO" id="GO:0055052">
    <property type="term" value="C:ATP-binding cassette (ABC) transporter complex, substrate-binding subunit-containing"/>
    <property type="evidence" value="ECO:0007669"/>
    <property type="project" value="TreeGrafter"/>
</dbReference>
<dbReference type="InterPro" id="IPR047641">
    <property type="entry name" value="ABC_transpr_MalK/UgpC-like"/>
</dbReference>
<dbReference type="KEGG" id="srub:C2R22_13110"/>
<dbReference type="InterPro" id="IPR008995">
    <property type="entry name" value="Mo/tungstate-bd_C_term_dom"/>
</dbReference>
<evidence type="ECO:0000256" key="11">
    <source>
        <dbReference type="ARBA" id="ARBA00061029"/>
    </source>
</evidence>
<dbReference type="PROSITE" id="PS00211">
    <property type="entry name" value="ABC_TRANSPORTER_1"/>
    <property type="match status" value="1"/>
</dbReference>
<dbReference type="PANTHER" id="PTHR43875:SF15">
    <property type="entry name" value="TREHALOSE IMPORT ATP-BINDING PROTEIN SUGC"/>
    <property type="match status" value="1"/>
</dbReference>
<evidence type="ECO:0000256" key="1">
    <source>
        <dbReference type="ARBA" id="ARBA00004202"/>
    </source>
</evidence>
<name>A0A2I8VQ34_9EURY</name>
<evidence type="ECO:0000259" key="14">
    <source>
        <dbReference type="PROSITE" id="PS50893"/>
    </source>
</evidence>
<dbReference type="InterPro" id="IPR003593">
    <property type="entry name" value="AAA+_ATPase"/>
</dbReference>
<comment type="similarity">
    <text evidence="11">Belongs to the ABC transporter superfamily. Carbohydrate uptake transporter-1 (CUT1) (TC 3.A.1.1) family.</text>
</comment>
<keyword evidence="5 15" id="KW-0067">ATP-binding</keyword>
<evidence type="ECO:0000256" key="13">
    <source>
        <dbReference type="ARBA" id="ARBA00066315"/>
    </source>
</evidence>
<dbReference type="Pfam" id="PF00005">
    <property type="entry name" value="ABC_tran"/>
    <property type="match status" value="1"/>
</dbReference>
<comment type="subunit">
    <text evidence="12">The complex is composed of two ATP-binding proteins (XacJ and XacK), two transmembrane proteins (XacH and XacI) and a solute-binding protein (XacG).</text>
</comment>
<dbReference type="FunFam" id="3.40.50.300:FF:000042">
    <property type="entry name" value="Maltose/maltodextrin ABC transporter, ATP-binding protein"/>
    <property type="match status" value="1"/>
</dbReference>
<keyword evidence="3" id="KW-1003">Cell membrane</keyword>
<comment type="function">
    <text evidence="10">Part of the ABC transporter complex XacGHIJK involved in the uptake of xylose and arabinose. Responsible for energy coupling to the transport system.</text>
</comment>
<organism evidence="15 16">
    <name type="scientific">Salinigranum rubrum</name>
    <dbReference type="NCBI Taxonomy" id="755307"/>
    <lineage>
        <taxon>Archaea</taxon>
        <taxon>Methanobacteriati</taxon>
        <taxon>Methanobacteriota</taxon>
        <taxon>Stenosarchaea group</taxon>
        <taxon>Halobacteria</taxon>
        <taxon>Halobacteriales</taxon>
        <taxon>Haloferacaceae</taxon>
        <taxon>Salinigranum</taxon>
    </lineage>
</organism>
<evidence type="ECO:0000256" key="10">
    <source>
        <dbReference type="ARBA" id="ARBA00053454"/>
    </source>
</evidence>
<dbReference type="GO" id="GO:0022857">
    <property type="term" value="F:transmembrane transporter activity"/>
    <property type="evidence" value="ECO:0007669"/>
    <property type="project" value="InterPro"/>
</dbReference>
<dbReference type="AlphaFoldDB" id="A0A2I8VQ34"/>
<dbReference type="GO" id="GO:0005524">
    <property type="term" value="F:ATP binding"/>
    <property type="evidence" value="ECO:0007669"/>
    <property type="project" value="UniProtKB-KW"/>
</dbReference>
<dbReference type="Pfam" id="PF08402">
    <property type="entry name" value="TOBE_2"/>
    <property type="match status" value="1"/>
</dbReference>
<dbReference type="InterPro" id="IPR017871">
    <property type="entry name" value="ABC_transporter-like_CS"/>
</dbReference>
<sequence length="356" mass="39710">MTDLRKTYDGGSIIACEKVDLSINQEDFVVLLGPSGCGKTTTLRCISGLEVPDSGEIVIDGVDMVGVKPKDRNLAFVFQSVALFPHKSVRGNLRFGLDMSTKLSKDEKKERVEDIARMLGIEDKLDQKPSSLSGGQQQRVSLGRAMVMEPAAFLLDEPFSALDANLRKRMQTEIKELQRRLDTPMVFVTHDQEEAMAIGDKIVIMNDGLIQQIGSPYAVFNEPTNQFVAEFIGSPSVNMIESRITPTDDGFRLENDVFSLPINTEQSFNAVTDDVVMFGIRPQYIHVAQPGEELFSGTVKIIEPQGDRDTIYLDVGGREIRAVVPQNTVTPEREELPLTIEQDKFWIFDDHGERVL</sequence>
<evidence type="ECO:0000313" key="16">
    <source>
        <dbReference type="Proteomes" id="UP000236584"/>
    </source>
</evidence>
<keyword evidence="7" id="KW-0472">Membrane</keyword>
<dbReference type="EC" id="7.5.2.13" evidence="13"/>
<keyword evidence="16" id="KW-1185">Reference proteome</keyword>
<keyword evidence="6" id="KW-1278">Translocase</keyword>
<dbReference type="InterPro" id="IPR003439">
    <property type="entry name" value="ABC_transporter-like_ATP-bd"/>
</dbReference>
<dbReference type="InterPro" id="IPR013611">
    <property type="entry name" value="Transp-assoc_OB_typ2"/>
</dbReference>
<dbReference type="Proteomes" id="UP000236584">
    <property type="component" value="Chromosome"/>
</dbReference>
<evidence type="ECO:0000256" key="5">
    <source>
        <dbReference type="ARBA" id="ARBA00022840"/>
    </source>
</evidence>
<dbReference type="EMBL" id="CP026309">
    <property type="protein sequence ID" value="AUV83984.1"/>
    <property type="molecule type" value="Genomic_DNA"/>
</dbReference>
<dbReference type="GO" id="GO:0016887">
    <property type="term" value="F:ATP hydrolysis activity"/>
    <property type="evidence" value="ECO:0007669"/>
    <property type="project" value="InterPro"/>
</dbReference>
<comment type="catalytic activity">
    <reaction evidence="9">
        <text>L-arabinose(out) + ATP + H2O = L-arabinose(in) + ADP + phosphate + H(+)</text>
        <dbReference type="Rhea" id="RHEA:30007"/>
        <dbReference type="ChEBI" id="CHEBI:15377"/>
        <dbReference type="ChEBI" id="CHEBI:15378"/>
        <dbReference type="ChEBI" id="CHEBI:17535"/>
        <dbReference type="ChEBI" id="CHEBI:30616"/>
        <dbReference type="ChEBI" id="CHEBI:43474"/>
        <dbReference type="ChEBI" id="CHEBI:456216"/>
        <dbReference type="EC" id="7.5.2.13"/>
    </reaction>
    <physiologicalReaction direction="left-to-right" evidence="9">
        <dbReference type="Rhea" id="RHEA:30008"/>
    </physiologicalReaction>
</comment>
<dbReference type="PANTHER" id="PTHR43875">
    <property type="entry name" value="MALTODEXTRIN IMPORT ATP-BINDING PROTEIN MSMX"/>
    <property type="match status" value="1"/>
</dbReference>
<evidence type="ECO:0000256" key="3">
    <source>
        <dbReference type="ARBA" id="ARBA00022475"/>
    </source>
</evidence>
<keyword evidence="4" id="KW-0547">Nucleotide-binding</keyword>
<dbReference type="Gene3D" id="2.40.50.100">
    <property type="match status" value="1"/>
</dbReference>
<dbReference type="SUPFAM" id="SSF50331">
    <property type="entry name" value="MOP-like"/>
    <property type="match status" value="1"/>
</dbReference>
<evidence type="ECO:0000256" key="8">
    <source>
        <dbReference type="ARBA" id="ARBA00050355"/>
    </source>
</evidence>
<gene>
    <name evidence="15" type="ORF">C2R22_13110</name>
</gene>
<evidence type="ECO:0000256" key="7">
    <source>
        <dbReference type="ARBA" id="ARBA00023136"/>
    </source>
</evidence>
<evidence type="ECO:0000313" key="15">
    <source>
        <dbReference type="EMBL" id="AUV83984.1"/>
    </source>
</evidence>
<keyword evidence="2" id="KW-0813">Transport</keyword>
<dbReference type="InterPro" id="IPR027417">
    <property type="entry name" value="P-loop_NTPase"/>
</dbReference>
<feature type="domain" description="ABC transporter" evidence="14">
    <location>
        <begin position="1"/>
        <end position="232"/>
    </location>
</feature>
<proteinExistence type="inferred from homology"/>
<reference evidence="15 16" key="1">
    <citation type="submission" date="2018-01" db="EMBL/GenBank/DDBJ databases">
        <title>Complete genome sequence of Salinigranum rubrum GX10T, an extremely halophilic archaeon isolated from a marine solar saltern.</title>
        <authorList>
            <person name="Han S."/>
        </authorList>
    </citation>
    <scope>NUCLEOTIDE SEQUENCE [LARGE SCALE GENOMIC DNA]</scope>
    <source>
        <strain evidence="15 16">GX10</strain>
    </source>
</reference>
<dbReference type="SMART" id="SM00382">
    <property type="entry name" value="AAA"/>
    <property type="match status" value="1"/>
</dbReference>
<evidence type="ECO:0000256" key="2">
    <source>
        <dbReference type="ARBA" id="ARBA00022448"/>
    </source>
</evidence>
<evidence type="ECO:0000256" key="4">
    <source>
        <dbReference type="ARBA" id="ARBA00022741"/>
    </source>
</evidence>
<dbReference type="PROSITE" id="PS50893">
    <property type="entry name" value="ABC_TRANSPORTER_2"/>
    <property type="match status" value="1"/>
</dbReference>
<dbReference type="Gene3D" id="3.40.50.300">
    <property type="entry name" value="P-loop containing nucleotide triphosphate hydrolases"/>
    <property type="match status" value="1"/>
</dbReference>
<evidence type="ECO:0000256" key="9">
    <source>
        <dbReference type="ARBA" id="ARBA00051890"/>
    </source>
</evidence>
<dbReference type="Gene3D" id="2.40.50.140">
    <property type="entry name" value="Nucleic acid-binding proteins"/>
    <property type="match status" value="1"/>
</dbReference>
<evidence type="ECO:0000256" key="12">
    <source>
        <dbReference type="ARBA" id="ARBA00065962"/>
    </source>
</evidence>
<dbReference type="InterPro" id="IPR012340">
    <property type="entry name" value="NA-bd_OB-fold"/>
</dbReference>
<protein>
    <recommendedName>
        <fullName evidence="13">ABC-type D-xylose/L-arabinose transporter</fullName>
        <ecNumber evidence="13">7.5.2.13</ecNumber>
    </recommendedName>
</protein>
<accession>A0A2I8VQ34</accession>
<comment type="catalytic activity">
    <reaction evidence="8">
        <text>D-xylose(out) + ATP + H2O = D-xylose(in) + ADP + phosphate + H(+)</text>
        <dbReference type="Rhea" id="RHEA:29899"/>
        <dbReference type="ChEBI" id="CHEBI:15377"/>
        <dbReference type="ChEBI" id="CHEBI:15378"/>
        <dbReference type="ChEBI" id="CHEBI:30616"/>
        <dbReference type="ChEBI" id="CHEBI:43474"/>
        <dbReference type="ChEBI" id="CHEBI:53455"/>
        <dbReference type="ChEBI" id="CHEBI:456216"/>
        <dbReference type="EC" id="7.5.2.13"/>
    </reaction>
    <physiologicalReaction direction="left-to-right" evidence="8">
        <dbReference type="Rhea" id="RHEA:29900"/>
    </physiologicalReaction>
</comment>
<evidence type="ECO:0000256" key="6">
    <source>
        <dbReference type="ARBA" id="ARBA00022967"/>
    </source>
</evidence>
<dbReference type="SUPFAM" id="SSF52540">
    <property type="entry name" value="P-loop containing nucleoside triphosphate hydrolases"/>
    <property type="match status" value="1"/>
</dbReference>
<comment type="subcellular location">
    <subcellularLocation>
        <location evidence="1">Cell membrane</location>
        <topology evidence="1">Peripheral membrane protein</topology>
    </subcellularLocation>
</comment>